<gene>
    <name evidence="2" type="ORF">CEY00_Acc17702</name>
</gene>
<dbReference type="EMBL" id="NKQK01000016">
    <property type="protein sequence ID" value="PSS07357.1"/>
    <property type="molecule type" value="Genomic_DNA"/>
</dbReference>
<dbReference type="Gramene" id="PSS07357">
    <property type="protein sequence ID" value="PSS07357"/>
    <property type="gene ID" value="CEY00_Acc17702"/>
</dbReference>
<accession>A0A2R6QFE7</accession>
<comment type="caution">
    <text evidence="2">The sequence shown here is derived from an EMBL/GenBank/DDBJ whole genome shotgun (WGS) entry which is preliminary data.</text>
</comment>
<proteinExistence type="predicted"/>
<organism evidence="2 3">
    <name type="scientific">Actinidia chinensis var. chinensis</name>
    <name type="common">Chinese soft-hair kiwi</name>
    <dbReference type="NCBI Taxonomy" id="1590841"/>
    <lineage>
        <taxon>Eukaryota</taxon>
        <taxon>Viridiplantae</taxon>
        <taxon>Streptophyta</taxon>
        <taxon>Embryophyta</taxon>
        <taxon>Tracheophyta</taxon>
        <taxon>Spermatophyta</taxon>
        <taxon>Magnoliopsida</taxon>
        <taxon>eudicotyledons</taxon>
        <taxon>Gunneridae</taxon>
        <taxon>Pentapetalae</taxon>
        <taxon>asterids</taxon>
        <taxon>Ericales</taxon>
        <taxon>Actinidiaceae</taxon>
        <taxon>Actinidia</taxon>
    </lineage>
</organism>
<dbReference type="InterPro" id="IPR007877">
    <property type="entry name" value="DUF707"/>
</dbReference>
<protein>
    <submittedName>
        <fullName evidence="2">Pimeloyl-[acyl-carrier protein] methyl ester esterase</fullName>
    </submittedName>
</protein>
<dbReference type="PANTHER" id="PTHR31210">
    <property type="entry name" value="OS06G0731900 PROTEIN"/>
    <property type="match status" value="1"/>
</dbReference>
<name>A0A2R6QFE7_ACTCC</name>
<keyword evidence="1" id="KW-1133">Transmembrane helix</keyword>
<dbReference type="Proteomes" id="UP000241394">
    <property type="component" value="Chromosome LG16"/>
</dbReference>
<keyword evidence="1" id="KW-0812">Transmembrane</keyword>
<dbReference type="OrthoDB" id="9985979at2759"/>
<reference evidence="3" key="2">
    <citation type="journal article" date="2018" name="BMC Genomics">
        <title>A manually annotated Actinidia chinensis var. chinensis (kiwifruit) genome highlights the challenges associated with draft genomes and gene prediction in plants.</title>
        <authorList>
            <person name="Pilkington S.M."/>
            <person name="Crowhurst R."/>
            <person name="Hilario E."/>
            <person name="Nardozza S."/>
            <person name="Fraser L."/>
            <person name="Peng Y."/>
            <person name="Gunaseelan K."/>
            <person name="Simpson R."/>
            <person name="Tahir J."/>
            <person name="Deroles S.C."/>
            <person name="Templeton K."/>
            <person name="Luo Z."/>
            <person name="Davy M."/>
            <person name="Cheng C."/>
            <person name="McNeilage M."/>
            <person name="Scaglione D."/>
            <person name="Liu Y."/>
            <person name="Zhang Q."/>
            <person name="Datson P."/>
            <person name="De Silva N."/>
            <person name="Gardiner S.E."/>
            <person name="Bassett H."/>
            <person name="Chagne D."/>
            <person name="McCallum J."/>
            <person name="Dzierzon H."/>
            <person name="Deng C."/>
            <person name="Wang Y.Y."/>
            <person name="Barron L."/>
            <person name="Manako K."/>
            <person name="Bowen J."/>
            <person name="Foster T.M."/>
            <person name="Erridge Z.A."/>
            <person name="Tiffin H."/>
            <person name="Waite C.N."/>
            <person name="Davies K.M."/>
            <person name="Grierson E.P."/>
            <person name="Laing W.A."/>
            <person name="Kirk R."/>
            <person name="Chen X."/>
            <person name="Wood M."/>
            <person name="Montefiori M."/>
            <person name="Brummell D.A."/>
            <person name="Schwinn K.E."/>
            <person name="Catanach A."/>
            <person name="Fullerton C."/>
            <person name="Li D."/>
            <person name="Meiyalaghan S."/>
            <person name="Nieuwenhuizen N."/>
            <person name="Read N."/>
            <person name="Prakash R."/>
            <person name="Hunter D."/>
            <person name="Zhang H."/>
            <person name="McKenzie M."/>
            <person name="Knabel M."/>
            <person name="Harris A."/>
            <person name="Allan A.C."/>
            <person name="Gleave A."/>
            <person name="Chen A."/>
            <person name="Janssen B.J."/>
            <person name="Plunkett B."/>
            <person name="Ampomah-Dwamena C."/>
            <person name="Voogd C."/>
            <person name="Leif D."/>
            <person name="Lafferty D."/>
            <person name="Souleyre E.J.F."/>
            <person name="Varkonyi-Gasic E."/>
            <person name="Gambi F."/>
            <person name="Hanley J."/>
            <person name="Yao J.L."/>
            <person name="Cheung J."/>
            <person name="David K.M."/>
            <person name="Warren B."/>
            <person name="Marsh K."/>
            <person name="Snowden K.C."/>
            <person name="Lin-Wang K."/>
            <person name="Brian L."/>
            <person name="Martinez-Sanchez M."/>
            <person name="Wang M."/>
            <person name="Ileperuma N."/>
            <person name="Macnee N."/>
            <person name="Campin R."/>
            <person name="McAtee P."/>
            <person name="Drummond R.S.M."/>
            <person name="Espley R.V."/>
            <person name="Ireland H.S."/>
            <person name="Wu R."/>
            <person name="Atkinson R.G."/>
            <person name="Karunairetnam S."/>
            <person name="Bulley S."/>
            <person name="Chunkath S."/>
            <person name="Hanley Z."/>
            <person name="Storey R."/>
            <person name="Thrimawithana A.H."/>
            <person name="Thomson S."/>
            <person name="David C."/>
            <person name="Testolin R."/>
            <person name="Huang H."/>
            <person name="Hellens R.P."/>
            <person name="Schaffer R.J."/>
        </authorList>
    </citation>
    <scope>NUCLEOTIDE SEQUENCE [LARGE SCALE GENOMIC DNA]</scope>
    <source>
        <strain evidence="3">cv. Red5</strain>
    </source>
</reference>
<dbReference type="AlphaFoldDB" id="A0A2R6QFE7"/>
<dbReference type="OMA" id="EWKEFER"/>
<reference evidence="2 3" key="1">
    <citation type="submission" date="2017-07" db="EMBL/GenBank/DDBJ databases">
        <title>An improved, manually edited Actinidia chinensis var. chinensis (kiwifruit) genome highlights the challenges associated with draft genomes and gene prediction in plants.</title>
        <authorList>
            <person name="Pilkington S."/>
            <person name="Crowhurst R."/>
            <person name="Hilario E."/>
            <person name="Nardozza S."/>
            <person name="Fraser L."/>
            <person name="Peng Y."/>
            <person name="Gunaseelan K."/>
            <person name="Simpson R."/>
            <person name="Tahir J."/>
            <person name="Deroles S."/>
            <person name="Templeton K."/>
            <person name="Luo Z."/>
            <person name="Davy M."/>
            <person name="Cheng C."/>
            <person name="Mcneilage M."/>
            <person name="Scaglione D."/>
            <person name="Liu Y."/>
            <person name="Zhang Q."/>
            <person name="Datson P."/>
            <person name="De Silva N."/>
            <person name="Gardiner S."/>
            <person name="Bassett H."/>
            <person name="Chagne D."/>
            <person name="Mccallum J."/>
            <person name="Dzierzon H."/>
            <person name="Deng C."/>
            <person name="Wang Y.-Y."/>
            <person name="Barron N."/>
            <person name="Manako K."/>
            <person name="Bowen J."/>
            <person name="Foster T."/>
            <person name="Erridge Z."/>
            <person name="Tiffin H."/>
            <person name="Waite C."/>
            <person name="Davies K."/>
            <person name="Grierson E."/>
            <person name="Laing W."/>
            <person name="Kirk R."/>
            <person name="Chen X."/>
            <person name="Wood M."/>
            <person name="Montefiori M."/>
            <person name="Brummell D."/>
            <person name="Schwinn K."/>
            <person name="Catanach A."/>
            <person name="Fullerton C."/>
            <person name="Li D."/>
            <person name="Meiyalaghan S."/>
            <person name="Nieuwenhuizen N."/>
            <person name="Read N."/>
            <person name="Prakash R."/>
            <person name="Hunter D."/>
            <person name="Zhang H."/>
            <person name="Mckenzie M."/>
            <person name="Knabel M."/>
            <person name="Harris A."/>
            <person name="Allan A."/>
            <person name="Chen A."/>
            <person name="Janssen B."/>
            <person name="Plunkett B."/>
            <person name="Dwamena C."/>
            <person name="Voogd C."/>
            <person name="Leif D."/>
            <person name="Lafferty D."/>
            <person name="Souleyre E."/>
            <person name="Varkonyi-Gasic E."/>
            <person name="Gambi F."/>
            <person name="Hanley J."/>
            <person name="Yao J.-L."/>
            <person name="Cheung J."/>
            <person name="David K."/>
            <person name="Warren B."/>
            <person name="Marsh K."/>
            <person name="Snowden K."/>
            <person name="Lin-Wang K."/>
            <person name="Brian L."/>
            <person name="Martinez-Sanchez M."/>
            <person name="Wang M."/>
            <person name="Ileperuma N."/>
            <person name="Macnee N."/>
            <person name="Campin R."/>
            <person name="Mcatee P."/>
            <person name="Drummond R."/>
            <person name="Espley R."/>
            <person name="Ireland H."/>
            <person name="Wu R."/>
            <person name="Atkinson R."/>
            <person name="Karunairetnam S."/>
            <person name="Bulley S."/>
            <person name="Chunkath S."/>
            <person name="Hanley Z."/>
            <person name="Storey R."/>
            <person name="Thrimawithana A."/>
            <person name="Thomson S."/>
            <person name="David C."/>
            <person name="Testolin R."/>
        </authorList>
    </citation>
    <scope>NUCLEOTIDE SEQUENCE [LARGE SCALE GENOMIC DNA]</scope>
    <source>
        <strain evidence="3">cv. Red5</strain>
        <tissue evidence="2">Young leaf</tissue>
    </source>
</reference>
<dbReference type="STRING" id="1590841.A0A2R6QFE7"/>
<feature type="transmembrane region" description="Helical" evidence="1">
    <location>
        <begin position="18"/>
        <end position="38"/>
    </location>
</feature>
<keyword evidence="1" id="KW-0472">Membrane</keyword>
<keyword evidence="3" id="KW-1185">Reference proteome</keyword>
<dbReference type="InParanoid" id="A0A2R6QFE7"/>
<evidence type="ECO:0000256" key="1">
    <source>
        <dbReference type="SAM" id="Phobius"/>
    </source>
</evidence>
<sequence>MDAPLTHRVLNQKKVIDLWWITCGVLVGYFVGSLFHGFSSNKMQMPRQNDNTVDDRDSIKIDSAPFLHPNSSLEFASSSQYFISNNTRIYVATNPRGAESLPPGIVEPHSDFYLYGDQDLVVKPKYLLALAVGYDQNDIINEIVMKFSENFSIVLFHYDGRASEWDQFEWSHKAIHISASKQTKWEVAETQDQCRHQHQPPCAGFVEIMAPVFSRKSWECVWHMIQNDLVHGWGLDFAIWRCVQRPHEEIGVVDAQWVEHMVLPSLGDQGKSTDGRAPWEGVRARCNAEWKEFERRVYEAEHTN</sequence>
<evidence type="ECO:0000313" key="3">
    <source>
        <dbReference type="Proteomes" id="UP000241394"/>
    </source>
</evidence>
<dbReference type="PANTHER" id="PTHR31210:SF43">
    <property type="entry name" value="STORAGE PROTEIN-RELATED"/>
    <property type="match status" value="1"/>
</dbReference>
<dbReference type="Pfam" id="PF05212">
    <property type="entry name" value="DUF707"/>
    <property type="match status" value="2"/>
</dbReference>
<evidence type="ECO:0000313" key="2">
    <source>
        <dbReference type="EMBL" id="PSS07357.1"/>
    </source>
</evidence>